<dbReference type="Proteomes" id="UP000790377">
    <property type="component" value="Unassembled WGS sequence"/>
</dbReference>
<proteinExistence type="predicted"/>
<organism evidence="1 2">
    <name type="scientific">Hygrophoropsis aurantiaca</name>
    <dbReference type="NCBI Taxonomy" id="72124"/>
    <lineage>
        <taxon>Eukaryota</taxon>
        <taxon>Fungi</taxon>
        <taxon>Dikarya</taxon>
        <taxon>Basidiomycota</taxon>
        <taxon>Agaricomycotina</taxon>
        <taxon>Agaricomycetes</taxon>
        <taxon>Agaricomycetidae</taxon>
        <taxon>Boletales</taxon>
        <taxon>Coniophorineae</taxon>
        <taxon>Hygrophoropsidaceae</taxon>
        <taxon>Hygrophoropsis</taxon>
    </lineage>
</organism>
<dbReference type="EMBL" id="MU267926">
    <property type="protein sequence ID" value="KAH7907216.1"/>
    <property type="molecule type" value="Genomic_DNA"/>
</dbReference>
<evidence type="ECO:0000313" key="1">
    <source>
        <dbReference type="EMBL" id="KAH7907216.1"/>
    </source>
</evidence>
<comment type="caution">
    <text evidence="1">The sequence shown here is derived from an EMBL/GenBank/DDBJ whole genome shotgun (WGS) entry which is preliminary data.</text>
</comment>
<accession>A0ACB8A1V4</accession>
<protein>
    <submittedName>
        <fullName evidence="1">Zn-dependent exopeptidase</fullName>
    </submittedName>
</protein>
<name>A0ACB8A1V4_9AGAM</name>
<keyword evidence="2" id="KW-1185">Reference proteome</keyword>
<reference evidence="1" key="1">
    <citation type="journal article" date="2021" name="New Phytol.">
        <title>Evolutionary innovations through gain and loss of genes in the ectomycorrhizal Boletales.</title>
        <authorList>
            <person name="Wu G."/>
            <person name="Miyauchi S."/>
            <person name="Morin E."/>
            <person name="Kuo A."/>
            <person name="Drula E."/>
            <person name="Varga T."/>
            <person name="Kohler A."/>
            <person name="Feng B."/>
            <person name="Cao Y."/>
            <person name="Lipzen A."/>
            <person name="Daum C."/>
            <person name="Hundley H."/>
            <person name="Pangilinan J."/>
            <person name="Johnson J."/>
            <person name="Barry K."/>
            <person name="LaButti K."/>
            <person name="Ng V."/>
            <person name="Ahrendt S."/>
            <person name="Min B."/>
            <person name="Choi I.G."/>
            <person name="Park H."/>
            <person name="Plett J.M."/>
            <person name="Magnuson J."/>
            <person name="Spatafora J.W."/>
            <person name="Nagy L.G."/>
            <person name="Henrissat B."/>
            <person name="Grigoriev I.V."/>
            <person name="Yang Z.L."/>
            <person name="Xu J."/>
            <person name="Martin F.M."/>
        </authorList>
    </citation>
    <scope>NUCLEOTIDE SEQUENCE</scope>
    <source>
        <strain evidence="1">ATCC 28755</strain>
    </source>
</reference>
<gene>
    <name evidence="1" type="ORF">BJ138DRAFT_1014885</name>
</gene>
<evidence type="ECO:0000313" key="2">
    <source>
        <dbReference type="Proteomes" id="UP000790377"/>
    </source>
</evidence>
<sequence length="431" mass="47654">MKVVALVLLAGSLLVSSASLITQTPVVLPEQQPAAAPCPHSNSYLDLNDVEALLDIHDDPVEVMRIIDPTSAAELDEPRLLQVFGKEAQWMTEGDKLRLRKQGLKFADLTGYEDLLVGDGLAGIQSTWPDLQYKEKVKSVTSRLRTEPMRENLSNLTSFHNRYYRSQYGVQSSRWIYNQVLEIISKAPPAVRLSIETFPHTFAQPSVIARFEPWYGRASRNHNIALPRIIVGAHQDSANYRFPLLPAPGADDDGSGTVTILEAFRALVEAGFKPERPVEFHWYAGEEGGLLGSREVVAEYVQLKKPVGAMIQFDMTAYVRSGSTPTVTFLTTDVDTSLTNWTMDLASEYSTSPVKGRKLFPGAGSDHMSWYRAGFPSIAATEGDPDTDLNPYIHTSGDRMDLANGEFSFEHALEFAKVAVGFVVELGGWVE</sequence>